<feature type="domain" description="PurM-like N-terminal" evidence="2">
    <location>
        <begin position="33"/>
        <end position="138"/>
    </location>
</feature>
<dbReference type="InterPro" id="IPR016188">
    <property type="entry name" value="PurM-like_N"/>
</dbReference>
<proteinExistence type="inferred from homology"/>
<dbReference type="GO" id="GO:0051604">
    <property type="term" value="P:protein maturation"/>
    <property type="evidence" value="ECO:0007669"/>
    <property type="project" value="TreeGrafter"/>
</dbReference>
<name>A0A1M6SZ91_9FIRM</name>
<dbReference type="SUPFAM" id="SSF55326">
    <property type="entry name" value="PurM N-terminal domain-like"/>
    <property type="match status" value="1"/>
</dbReference>
<dbReference type="RefSeq" id="WP_072968478.1">
    <property type="nucleotide sequence ID" value="NZ_FRAJ01000022.1"/>
</dbReference>
<dbReference type="Gene3D" id="3.90.650.10">
    <property type="entry name" value="PurM-like C-terminal domain"/>
    <property type="match status" value="1"/>
</dbReference>
<dbReference type="PANTHER" id="PTHR30303:SF4">
    <property type="entry name" value="HYDROGENASE EXPRESSION_FORMATION PROTEIN HYPE"/>
    <property type="match status" value="1"/>
</dbReference>
<dbReference type="InterPro" id="IPR036921">
    <property type="entry name" value="PurM-like_N_sf"/>
</dbReference>
<dbReference type="AlphaFoldDB" id="A0A1M6SZ91"/>
<dbReference type="InterPro" id="IPR010918">
    <property type="entry name" value="PurM-like_C_dom"/>
</dbReference>
<gene>
    <name evidence="4" type="ORF">SAMN02745883_02189</name>
</gene>
<evidence type="ECO:0000259" key="2">
    <source>
        <dbReference type="Pfam" id="PF00586"/>
    </source>
</evidence>
<dbReference type="CDD" id="cd06061">
    <property type="entry name" value="PurM-like1"/>
    <property type="match status" value="1"/>
</dbReference>
<dbReference type="SUPFAM" id="SSF56042">
    <property type="entry name" value="PurM C-terminal domain-like"/>
    <property type="match status" value="1"/>
</dbReference>
<evidence type="ECO:0000256" key="1">
    <source>
        <dbReference type="ARBA" id="ARBA00006243"/>
    </source>
</evidence>
<organism evidence="4 5">
    <name type="scientific">Caminicella sporogenes DSM 14501</name>
    <dbReference type="NCBI Taxonomy" id="1121266"/>
    <lineage>
        <taxon>Bacteria</taxon>
        <taxon>Bacillati</taxon>
        <taxon>Bacillota</taxon>
        <taxon>Clostridia</taxon>
        <taxon>Peptostreptococcales</taxon>
        <taxon>Caminicellaceae</taxon>
        <taxon>Caminicella</taxon>
    </lineage>
</organism>
<dbReference type="Gene3D" id="3.30.1330.10">
    <property type="entry name" value="PurM-like, N-terminal domain"/>
    <property type="match status" value="1"/>
</dbReference>
<sequence length="330" mass="35725">MRAGKLDSELLQKIVFKNIKFHRDEVLVRASIGEDCAVVDFEKYVLIMSTDPITGAASEVGRLAVHINCNDIASNGVEPLGLMITILAPLGTTENDIEDIMKQVGEEAAKLNVEVIGGHTEITDAVNKIVISATAIGRQLKNKLIKTSGAKIKDKIIMTKTVGLEGTGIIAYDLEEKLSSTFSREIIQKAKSMVNDISVVKEGIIGGQVGVNCMHDITEGGILGAIWEVCEASNVGCIVFKDRIPIAKETADICKFLNINPFKLISSGSMLMTVSPQKEKELIEKLSCSGIKATVIGEITEEGRYFIEDGVKTEIDPPESDELYKVIKGS</sequence>
<accession>A0A1M6SZ91</accession>
<evidence type="ECO:0000313" key="4">
    <source>
        <dbReference type="EMBL" id="SHK50072.1"/>
    </source>
</evidence>
<dbReference type="STRING" id="1121266.SAMN02745883_02189"/>
<evidence type="ECO:0000259" key="3">
    <source>
        <dbReference type="Pfam" id="PF02769"/>
    </source>
</evidence>
<protein>
    <submittedName>
        <fullName evidence="4">Hydrogenase expression/formation protein HypE</fullName>
    </submittedName>
</protein>
<dbReference type="InterPro" id="IPR011854">
    <property type="entry name" value="HypE"/>
</dbReference>
<dbReference type="Pfam" id="PF02769">
    <property type="entry name" value="AIRS_C"/>
    <property type="match status" value="1"/>
</dbReference>
<dbReference type="InterPro" id="IPR036676">
    <property type="entry name" value="PurM-like_C_sf"/>
</dbReference>
<dbReference type="Pfam" id="PF00586">
    <property type="entry name" value="AIRS"/>
    <property type="match status" value="1"/>
</dbReference>
<dbReference type="PANTHER" id="PTHR30303">
    <property type="entry name" value="HYDROGENASE ISOENZYMES FORMATION PROTEIN HYPE"/>
    <property type="match status" value="1"/>
</dbReference>
<keyword evidence="5" id="KW-1185">Reference proteome</keyword>
<dbReference type="Proteomes" id="UP000184082">
    <property type="component" value="Unassembled WGS sequence"/>
</dbReference>
<feature type="domain" description="PurM-like C-terminal" evidence="3">
    <location>
        <begin position="154"/>
        <end position="308"/>
    </location>
</feature>
<dbReference type="EMBL" id="FRAJ01000022">
    <property type="protein sequence ID" value="SHK50072.1"/>
    <property type="molecule type" value="Genomic_DNA"/>
</dbReference>
<dbReference type="PIRSF" id="PIRSF005644">
    <property type="entry name" value="Hdrgns_mtr_HypE"/>
    <property type="match status" value="1"/>
</dbReference>
<comment type="similarity">
    <text evidence="1">Belongs to the HypE family.</text>
</comment>
<reference evidence="4 5" key="1">
    <citation type="submission" date="2016-11" db="EMBL/GenBank/DDBJ databases">
        <authorList>
            <person name="Jaros S."/>
            <person name="Januszkiewicz K."/>
            <person name="Wedrychowicz H."/>
        </authorList>
    </citation>
    <scope>NUCLEOTIDE SEQUENCE [LARGE SCALE GENOMIC DNA]</scope>
    <source>
        <strain evidence="4 5">DSM 14501</strain>
    </source>
</reference>
<evidence type="ECO:0000313" key="5">
    <source>
        <dbReference type="Proteomes" id="UP000184082"/>
    </source>
</evidence>